<dbReference type="HOGENOM" id="CLU_1143221_0_0_1"/>
<evidence type="ECO:0000256" key="1">
    <source>
        <dbReference type="SAM" id="MobiDB-lite"/>
    </source>
</evidence>
<sequence length="243" mass="27162">MPTLGLLDRPDGAQTAVRRKHYDGMLLVNYTTFHNNHPSLSVVHLLRHLCKAEPTNVGFPVNKRHRHPIPADLRGKPLSRSHQKPLDMTMQRQRDVRTTQRVPKDIGTPWSINFLRKYQPNLGRWLTFLQRFQTDHCADRRQRSSNGVPEVNALGAAGPKNFMEQRTRGGCRAEFGRSLALTTPHWGSYTLTRLPDVLALGTPANRDIVPPPWLAISTVQLLSSTSTPGDHVPPPAGGFATAI</sequence>
<proteinExistence type="predicted"/>
<dbReference type="GeneID" id="11514690"/>
<gene>
    <name evidence="2" type="ORF">THITE_2128775</name>
</gene>
<organism evidence="2 3">
    <name type="scientific">Thermothielavioides terrestris (strain ATCC 38088 / NRRL 8126)</name>
    <name type="common">Thielavia terrestris</name>
    <dbReference type="NCBI Taxonomy" id="578455"/>
    <lineage>
        <taxon>Eukaryota</taxon>
        <taxon>Fungi</taxon>
        <taxon>Dikarya</taxon>
        <taxon>Ascomycota</taxon>
        <taxon>Pezizomycotina</taxon>
        <taxon>Sordariomycetes</taxon>
        <taxon>Sordariomycetidae</taxon>
        <taxon>Sordariales</taxon>
        <taxon>Chaetomiaceae</taxon>
        <taxon>Thermothielavioides</taxon>
        <taxon>Thermothielavioides terrestris</taxon>
    </lineage>
</organism>
<evidence type="ECO:0000313" key="2">
    <source>
        <dbReference type="EMBL" id="AEO66769.1"/>
    </source>
</evidence>
<dbReference type="AlphaFoldDB" id="G2R3F9"/>
<reference evidence="2 3" key="1">
    <citation type="journal article" date="2011" name="Nat. Biotechnol.">
        <title>Comparative genomic analysis of the thermophilic biomass-degrading fungi Myceliophthora thermophila and Thielavia terrestris.</title>
        <authorList>
            <person name="Berka R.M."/>
            <person name="Grigoriev I.V."/>
            <person name="Otillar R."/>
            <person name="Salamov A."/>
            <person name="Grimwood J."/>
            <person name="Reid I."/>
            <person name="Ishmael N."/>
            <person name="John T."/>
            <person name="Darmond C."/>
            <person name="Moisan M.-C."/>
            <person name="Henrissat B."/>
            <person name="Coutinho P.M."/>
            <person name="Lombard V."/>
            <person name="Natvig D.O."/>
            <person name="Lindquist E."/>
            <person name="Schmutz J."/>
            <person name="Lucas S."/>
            <person name="Harris P."/>
            <person name="Powlowski J."/>
            <person name="Bellemare A."/>
            <person name="Taylor D."/>
            <person name="Butler G."/>
            <person name="de Vries R.P."/>
            <person name="Allijn I.E."/>
            <person name="van den Brink J."/>
            <person name="Ushinsky S."/>
            <person name="Storms R."/>
            <person name="Powell A.J."/>
            <person name="Paulsen I.T."/>
            <person name="Elbourne L.D.H."/>
            <person name="Baker S.E."/>
            <person name="Magnuson J."/>
            <person name="LaBoissiere S."/>
            <person name="Clutterbuck A.J."/>
            <person name="Martinez D."/>
            <person name="Wogulis M."/>
            <person name="de Leon A.L."/>
            <person name="Rey M.W."/>
            <person name="Tsang A."/>
        </authorList>
    </citation>
    <scope>NUCLEOTIDE SEQUENCE [LARGE SCALE GENOMIC DNA]</scope>
    <source>
        <strain evidence="3">ATCC 38088 / NRRL 8126</strain>
    </source>
</reference>
<dbReference type="EMBL" id="CP003010">
    <property type="protein sequence ID" value="AEO66769.1"/>
    <property type="molecule type" value="Genomic_DNA"/>
</dbReference>
<dbReference type="RefSeq" id="XP_003653105.1">
    <property type="nucleotide sequence ID" value="XM_003653057.1"/>
</dbReference>
<protein>
    <submittedName>
        <fullName evidence="2">Uncharacterized protein</fullName>
    </submittedName>
</protein>
<keyword evidence="3" id="KW-1185">Reference proteome</keyword>
<evidence type="ECO:0000313" key="3">
    <source>
        <dbReference type="Proteomes" id="UP000008181"/>
    </source>
</evidence>
<accession>G2R3F9</accession>
<name>G2R3F9_THETT</name>
<dbReference type="KEGG" id="ttt:THITE_2128775"/>
<dbReference type="Proteomes" id="UP000008181">
    <property type="component" value="Chromosome 2"/>
</dbReference>
<feature type="region of interest" description="Disordered" evidence="1">
    <location>
        <begin position="61"/>
        <end position="82"/>
    </location>
</feature>